<accession>A0A1N6KB10</accession>
<feature type="region of interest" description="Disordered" evidence="1">
    <location>
        <begin position="1"/>
        <end position="24"/>
    </location>
</feature>
<sequence>MSNNVSAKVTSGDGPGSPSNDPASTCSKLASVLWSSRRRTDLHVAAVPVNRAFRVSTGIPTQSVFILETLIVGRHVMAIEDRFKQSVIATLAKRAANRCSNPACGAITSGPTDDPNDAVNVGEAAHIYGANLGSARYVADMTSAERSAITNAIWLCGNCHKLVDDDPNRHPAGLLFEWQRAHERWTAEQLGKTAADIRQRYEKRHLEEFGRLSYLAERIILEKGKHWEFRLTIEMLRYEMEPILKRWSALQRGLYIKPTVRIEDSEFTSWLLGLMHECLQITAAFTALINSEFHFAWGEVGVAGSDTEIVTICRLFAELCASTLALEERVRFSRVNEAFSEIHGLMRGVGSGIFDQARKLPEFLTNVLEQDPKGGTYELNLVLTLPDHFEENIQAALERAAVVLRSQS</sequence>
<organism evidence="2 3">
    <name type="scientific">Paraburkholderia phenazinium</name>
    <dbReference type="NCBI Taxonomy" id="60549"/>
    <lineage>
        <taxon>Bacteria</taxon>
        <taxon>Pseudomonadati</taxon>
        <taxon>Pseudomonadota</taxon>
        <taxon>Betaproteobacteria</taxon>
        <taxon>Burkholderiales</taxon>
        <taxon>Burkholderiaceae</taxon>
        <taxon>Paraburkholderia</taxon>
    </lineage>
</organism>
<dbReference type="Proteomes" id="UP000184693">
    <property type="component" value="Unassembled WGS sequence"/>
</dbReference>
<name>A0A1N6KB10_9BURK</name>
<evidence type="ECO:0008006" key="4">
    <source>
        <dbReference type="Google" id="ProtNLM"/>
    </source>
</evidence>
<dbReference type="AlphaFoldDB" id="A0A1N6KB10"/>
<evidence type="ECO:0000313" key="3">
    <source>
        <dbReference type="Proteomes" id="UP000184693"/>
    </source>
</evidence>
<protein>
    <recommendedName>
        <fullName evidence="4">HNH endonuclease</fullName>
    </recommendedName>
</protein>
<dbReference type="EMBL" id="FSRM01000002">
    <property type="protein sequence ID" value="SIO53742.1"/>
    <property type="molecule type" value="Genomic_DNA"/>
</dbReference>
<evidence type="ECO:0000313" key="2">
    <source>
        <dbReference type="EMBL" id="SIO53742.1"/>
    </source>
</evidence>
<reference evidence="2 3" key="1">
    <citation type="submission" date="2016-11" db="EMBL/GenBank/DDBJ databases">
        <authorList>
            <person name="Jaros S."/>
            <person name="Januszkiewicz K."/>
            <person name="Wedrychowicz H."/>
        </authorList>
    </citation>
    <scope>NUCLEOTIDE SEQUENCE [LARGE SCALE GENOMIC DNA]</scope>
    <source>
        <strain evidence="2 3">GAS86</strain>
    </source>
</reference>
<evidence type="ECO:0000256" key="1">
    <source>
        <dbReference type="SAM" id="MobiDB-lite"/>
    </source>
</evidence>
<proteinExistence type="predicted"/>
<gene>
    <name evidence="2" type="ORF">SAMN05444168_6638</name>
</gene>